<keyword evidence="4" id="KW-1185">Reference proteome</keyword>
<feature type="compositionally biased region" description="Low complexity" evidence="2">
    <location>
        <begin position="311"/>
        <end position="326"/>
    </location>
</feature>
<evidence type="ECO:0000313" key="3">
    <source>
        <dbReference type="EMBL" id="UMM37825.1"/>
    </source>
</evidence>
<feature type="region of interest" description="Disordered" evidence="2">
    <location>
        <begin position="138"/>
        <end position="157"/>
    </location>
</feature>
<dbReference type="PANTHER" id="PTHR37960:SF1">
    <property type="entry name" value="BZIP DOMAIN-CONTAINING PROTEIN"/>
    <property type="match status" value="1"/>
</dbReference>
<organism evidence="3 4">
    <name type="scientific">Caenorhabditis briggsae</name>
    <dbReference type="NCBI Taxonomy" id="6238"/>
    <lineage>
        <taxon>Eukaryota</taxon>
        <taxon>Metazoa</taxon>
        <taxon>Ecdysozoa</taxon>
        <taxon>Nematoda</taxon>
        <taxon>Chromadorea</taxon>
        <taxon>Rhabditida</taxon>
        <taxon>Rhabditina</taxon>
        <taxon>Rhabditomorpha</taxon>
        <taxon>Rhabditoidea</taxon>
        <taxon>Rhabditidae</taxon>
        <taxon>Peloderinae</taxon>
        <taxon>Caenorhabditis</taxon>
    </lineage>
</organism>
<evidence type="ECO:0000313" key="4">
    <source>
        <dbReference type="Proteomes" id="UP000829354"/>
    </source>
</evidence>
<keyword evidence="1" id="KW-0175">Coiled coil</keyword>
<dbReference type="PANTHER" id="PTHR37960">
    <property type="entry name" value="PROTEIN CBG06493-RELATED"/>
    <property type="match status" value="1"/>
</dbReference>
<accession>A0AAE9JNR0</accession>
<protein>
    <submittedName>
        <fullName evidence="3">Uncharacterized protein</fullName>
    </submittedName>
</protein>
<dbReference type="AlphaFoldDB" id="A0AAE9JNR0"/>
<dbReference type="EMBL" id="CP092624">
    <property type="protein sequence ID" value="UMM37825.1"/>
    <property type="molecule type" value="Genomic_DNA"/>
</dbReference>
<feature type="region of interest" description="Disordered" evidence="2">
    <location>
        <begin position="266"/>
        <end position="333"/>
    </location>
</feature>
<feature type="region of interest" description="Disordered" evidence="2">
    <location>
        <begin position="61"/>
        <end position="110"/>
    </location>
</feature>
<proteinExistence type="predicted"/>
<feature type="compositionally biased region" description="Polar residues" evidence="2">
    <location>
        <begin position="62"/>
        <end position="71"/>
    </location>
</feature>
<name>A0AAE9JNR0_CAEBR</name>
<feature type="coiled-coil region" evidence="1">
    <location>
        <begin position="177"/>
        <end position="211"/>
    </location>
</feature>
<reference evidence="3 4" key="1">
    <citation type="submission" date="2022-04" db="EMBL/GenBank/DDBJ databases">
        <title>Chromosome-level reference genomes for two strains of Caenorhabditis briggsae: an improved platform for comparative genomics.</title>
        <authorList>
            <person name="Stevens L."/>
            <person name="Andersen E."/>
        </authorList>
    </citation>
    <scope>NUCLEOTIDE SEQUENCE [LARGE SCALE GENOMIC DNA]</scope>
    <source>
        <strain evidence="3">VX34</strain>
        <tissue evidence="3">Whole-organism</tissue>
    </source>
</reference>
<sequence>MENWTRKYLNVNLLARIVIIIEYRMAGIVRKLFNSAKKSRKGEKWEDFCDDDGDYSELHFGPTTSTRTPSKPYQFAATVPSSTTTPRPDDTISDNDDQQSARRPTLKRRRVQDSHVDLFENTEDSIYEYTQFQLMKWGRQAEQHEERRKRRRGERDLEQENLMYSGVEKMGFDETDVRKLRKERDQWKRDAEKYKKRCEELEKQLAEMKKNQQAFQPFSTPYNFFGAPNNQLPFFPQAPPPPFLLQPQTSAAPSFPPVFNFDLNPTPSLSLNPRDMDPSMDPSMGPIGPMAPRYPDPIDDSLLFQDDDTSLSDLSNSSNSSKSDISGVEEEKK</sequence>
<gene>
    <name evidence="3" type="ORF">L5515_009468</name>
</gene>
<evidence type="ECO:0000256" key="1">
    <source>
        <dbReference type="SAM" id="Coils"/>
    </source>
</evidence>
<dbReference type="Proteomes" id="UP000829354">
    <property type="component" value="Chromosome V"/>
</dbReference>
<evidence type="ECO:0000256" key="2">
    <source>
        <dbReference type="SAM" id="MobiDB-lite"/>
    </source>
</evidence>